<dbReference type="EMBL" id="JBBUKT010000001">
    <property type="protein sequence ID" value="MEK7949582.1"/>
    <property type="molecule type" value="Genomic_DNA"/>
</dbReference>
<evidence type="ECO:0000313" key="1">
    <source>
        <dbReference type="EMBL" id="MEK7949582.1"/>
    </source>
</evidence>
<sequence length="406" mass="45790">MKTNTTRTPGVRMISVAARAPQSPKTLLLAAAGFLALPSTSLAFDFSPFSEPSAEETATFDKLWSNFVLYKNDKNPLLEEFKLIGKYQGQYYWVDSDQGDADAWEDRRFRFGFDAKMFEKTLEVRATFQSTDNFDPFYNGLEDAYVRWKPNKNFTLTAGHMKPLIGYFDWLQSSDLQQTFDSSQVFNQLRVNRMLGLTAEGRVGDFTWQVGGYSNDSDKEFGKFGGAYSYGAGVGYDAKACFGWEKADFRLDWIHSDHDKDDHLFTRYDDLVSATFWAEQGPWALVVEGFNGSGGEGKDGDVFGFFIQPMYDIIPKRLQLVARYSYTDGDGPDSVIRQTRYESEAPNLTGGGRGDRYQAFYLGAQYFIYGDKLKLMAGAEYAKLDGGGNGGDYEGTTFLTGVRFYF</sequence>
<proteinExistence type="predicted"/>
<comment type="caution">
    <text evidence="1">The sequence shown here is derived from an EMBL/GenBank/DDBJ whole genome shotgun (WGS) entry which is preliminary data.</text>
</comment>
<name>A0ABU9ARY8_9BACT</name>
<gene>
    <name evidence="1" type="ORF">WKV53_03705</name>
</gene>
<evidence type="ECO:0000313" key="2">
    <source>
        <dbReference type="Proteomes" id="UP001371305"/>
    </source>
</evidence>
<organism evidence="1 2">
    <name type="scientific">Luteolibacter soli</name>
    <dbReference type="NCBI Taxonomy" id="3135280"/>
    <lineage>
        <taxon>Bacteria</taxon>
        <taxon>Pseudomonadati</taxon>
        <taxon>Verrucomicrobiota</taxon>
        <taxon>Verrucomicrobiia</taxon>
        <taxon>Verrucomicrobiales</taxon>
        <taxon>Verrucomicrobiaceae</taxon>
        <taxon>Luteolibacter</taxon>
    </lineage>
</organism>
<dbReference type="InterPro" id="IPR023614">
    <property type="entry name" value="Porin_dom_sf"/>
</dbReference>
<keyword evidence="2" id="KW-1185">Reference proteome</keyword>
<reference evidence="1 2" key="1">
    <citation type="submission" date="2024-04" db="EMBL/GenBank/DDBJ databases">
        <title>Luteolibacter sp. isolated from soil.</title>
        <authorList>
            <person name="An J."/>
        </authorList>
    </citation>
    <scope>NUCLEOTIDE SEQUENCE [LARGE SCALE GENOMIC DNA]</scope>
    <source>
        <strain evidence="1 2">Y139</strain>
    </source>
</reference>
<dbReference type="Proteomes" id="UP001371305">
    <property type="component" value="Unassembled WGS sequence"/>
</dbReference>
<dbReference type="Pfam" id="PF07396">
    <property type="entry name" value="Porin_O_P"/>
    <property type="match status" value="1"/>
</dbReference>
<dbReference type="Gene3D" id="2.40.160.10">
    <property type="entry name" value="Porin"/>
    <property type="match status" value="1"/>
</dbReference>
<dbReference type="RefSeq" id="WP_341403001.1">
    <property type="nucleotide sequence ID" value="NZ_JBBUKT010000001.1"/>
</dbReference>
<protein>
    <submittedName>
        <fullName evidence="1">Porin</fullName>
    </submittedName>
</protein>
<accession>A0ABU9ARY8</accession>
<dbReference type="SUPFAM" id="SSF56935">
    <property type="entry name" value="Porins"/>
    <property type="match status" value="1"/>
</dbReference>
<dbReference type="InterPro" id="IPR010870">
    <property type="entry name" value="Porin_O/P"/>
</dbReference>